<dbReference type="Proteomes" id="UP000078540">
    <property type="component" value="Unassembled WGS sequence"/>
</dbReference>
<evidence type="ECO:0000313" key="1">
    <source>
        <dbReference type="EMBL" id="KYM88875.1"/>
    </source>
</evidence>
<sequence length="109" mass="12439">HNRNLQKQIDGININYKNNCTIVNENNPISIIHDVHIEPAHEVKKRSISQPVRILLSYDESVFRRASTIAIRLNKYGFYRRCLVITLTMGVSNPLPILYNAPGSLAELI</sequence>
<organism evidence="1 2">
    <name type="scientific">Atta colombica</name>
    <dbReference type="NCBI Taxonomy" id="520822"/>
    <lineage>
        <taxon>Eukaryota</taxon>
        <taxon>Metazoa</taxon>
        <taxon>Ecdysozoa</taxon>
        <taxon>Arthropoda</taxon>
        <taxon>Hexapoda</taxon>
        <taxon>Insecta</taxon>
        <taxon>Pterygota</taxon>
        <taxon>Neoptera</taxon>
        <taxon>Endopterygota</taxon>
        <taxon>Hymenoptera</taxon>
        <taxon>Apocrita</taxon>
        <taxon>Aculeata</taxon>
        <taxon>Formicoidea</taxon>
        <taxon>Formicidae</taxon>
        <taxon>Myrmicinae</taxon>
        <taxon>Atta</taxon>
    </lineage>
</organism>
<gene>
    <name evidence="1" type="ORF">ALC53_02641</name>
</gene>
<dbReference type="STRING" id="520822.A0A195BS83"/>
<keyword evidence="2" id="KW-1185">Reference proteome</keyword>
<reference evidence="1 2" key="1">
    <citation type="submission" date="2015-09" db="EMBL/GenBank/DDBJ databases">
        <title>Atta colombica WGS genome.</title>
        <authorList>
            <person name="Nygaard S."/>
            <person name="Hu H."/>
            <person name="Boomsma J."/>
            <person name="Zhang G."/>
        </authorList>
    </citation>
    <scope>NUCLEOTIDE SEQUENCE [LARGE SCALE GENOMIC DNA]</scope>
    <source>
        <strain evidence="1">Treedump-2</strain>
        <tissue evidence="1">Whole body</tissue>
    </source>
</reference>
<protein>
    <submittedName>
        <fullName evidence="1">Uncharacterized protein</fullName>
    </submittedName>
</protein>
<accession>A0A195BS83</accession>
<feature type="non-terminal residue" evidence="1">
    <location>
        <position position="1"/>
    </location>
</feature>
<dbReference type="AlphaFoldDB" id="A0A195BS83"/>
<dbReference type="EMBL" id="KQ976423">
    <property type="protein sequence ID" value="KYM88875.1"/>
    <property type="molecule type" value="Genomic_DNA"/>
</dbReference>
<name>A0A195BS83_9HYME</name>
<proteinExistence type="predicted"/>
<evidence type="ECO:0000313" key="2">
    <source>
        <dbReference type="Proteomes" id="UP000078540"/>
    </source>
</evidence>